<dbReference type="InterPro" id="IPR050833">
    <property type="entry name" value="Poly_Biosynth_Transport"/>
</dbReference>
<feature type="transmembrane region" description="Helical" evidence="8">
    <location>
        <begin position="60"/>
        <end position="84"/>
    </location>
</feature>
<feature type="transmembrane region" description="Helical" evidence="8">
    <location>
        <begin position="161"/>
        <end position="181"/>
    </location>
</feature>
<accession>A0A939LWR0</accession>
<dbReference type="GO" id="GO:0005886">
    <property type="term" value="C:plasma membrane"/>
    <property type="evidence" value="ECO:0007669"/>
    <property type="project" value="UniProtKB-SubCell"/>
</dbReference>
<evidence type="ECO:0000256" key="6">
    <source>
        <dbReference type="ARBA" id="ARBA00023136"/>
    </source>
</evidence>
<evidence type="ECO:0000313" key="10">
    <source>
        <dbReference type="Proteomes" id="UP000664209"/>
    </source>
</evidence>
<evidence type="ECO:0000256" key="1">
    <source>
        <dbReference type="ARBA" id="ARBA00004651"/>
    </source>
</evidence>
<keyword evidence="5 8" id="KW-1133">Transmembrane helix</keyword>
<dbReference type="CDD" id="cd13127">
    <property type="entry name" value="MATE_tuaB_like"/>
    <property type="match status" value="1"/>
</dbReference>
<feature type="region of interest" description="Disordered" evidence="7">
    <location>
        <begin position="495"/>
        <end position="524"/>
    </location>
</feature>
<comment type="caution">
    <text evidence="9">The sequence shown here is derived from an EMBL/GenBank/DDBJ whole genome shotgun (WGS) entry which is preliminary data.</text>
</comment>
<comment type="subcellular location">
    <subcellularLocation>
        <location evidence="1">Cell membrane</location>
        <topology evidence="1">Multi-pass membrane protein</topology>
    </subcellularLocation>
</comment>
<reference evidence="9" key="1">
    <citation type="submission" date="2021-03" db="EMBL/GenBank/DDBJ databases">
        <title>Actinotalea soli sp. nov., isolated from soil.</title>
        <authorList>
            <person name="Ping W."/>
            <person name="Zhang J."/>
        </authorList>
    </citation>
    <scope>NUCLEOTIDE SEQUENCE</scope>
    <source>
        <strain evidence="9">BY-33</strain>
    </source>
</reference>
<evidence type="ECO:0000256" key="4">
    <source>
        <dbReference type="ARBA" id="ARBA00022692"/>
    </source>
</evidence>
<dbReference type="PANTHER" id="PTHR30250">
    <property type="entry name" value="PST FAMILY PREDICTED COLANIC ACID TRANSPORTER"/>
    <property type="match status" value="1"/>
</dbReference>
<keyword evidence="6 8" id="KW-0472">Membrane</keyword>
<feature type="transmembrane region" description="Helical" evidence="8">
    <location>
        <begin position="247"/>
        <end position="264"/>
    </location>
</feature>
<evidence type="ECO:0000256" key="7">
    <source>
        <dbReference type="SAM" id="MobiDB-lite"/>
    </source>
</evidence>
<dbReference type="PANTHER" id="PTHR30250:SF10">
    <property type="entry name" value="LIPOPOLYSACCHARIDE BIOSYNTHESIS PROTEIN WZXC"/>
    <property type="match status" value="1"/>
</dbReference>
<dbReference type="EMBL" id="JAGEMK010000007">
    <property type="protein sequence ID" value="MBO1752657.1"/>
    <property type="molecule type" value="Genomic_DNA"/>
</dbReference>
<feature type="transmembrane region" description="Helical" evidence="8">
    <location>
        <begin position="396"/>
        <end position="415"/>
    </location>
</feature>
<keyword evidence="4 8" id="KW-0812">Transmembrane</keyword>
<feature type="transmembrane region" description="Helical" evidence="8">
    <location>
        <begin position="300"/>
        <end position="322"/>
    </location>
</feature>
<feature type="region of interest" description="Disordered" evidence="7">
    <location>
        <begin position="1"/>
        <end position="20"/>
    </location>
</feature>
<organism evidence="9 10">
    <name type="scientific">Actinotalea soli</name>
    <dbReference type="NCBI Taxonomy" id="2819234"/>
    <lineage>
        <taxon>Bacteria</taxon>
        <taxon>Bacillati</taxon>
        <taxon>Actinomycetota</taxon>
        <taxon>Actinomycetes</taxon>
        <taxon>Micrococcales</taxon>
        <taxon>Cellulomonadaceae</taxon>
        <taxon>Actinotalea</taxon>
    </lineage>
</organism>
<evidence type="ECO:0000313" key="9">
    <source>
        <dbReference type="EMBL" id="MBO1752657.1"/>
    </source>
</evidence>
<dbReference type="RefSeq" id="WP_208056348.1">
    <property type="nucleotide sequence ID" value="NZ_JAGEMK010000007.1"/>
</dbReference>
<feature type="transmembrane region" description="Helical" evidence="8">
    <location>
        <begin position="372"/>
        <end position="390"/>
    </location>
</feature>
<feature type="transmembrane region" description="Helical" evidence="8">
    <location>
        <begin position="334"/>
        <end position="351"/>
    </location>
</feature>
<feature type="transmembrane region" description="Helical" evidence="8">
    <location>
        <begin position="427"/>
        <end position="446"/>
    </location>
</feature>
<sequence>MTASPTGPEGPQPAPAAQSLRGQATSGVMWAAAEKWMVRGSTLVGFVILGRLLSPEEFGIVALAMVFITLLTVVTDSGLTAYLVQRRTLDRAVTSTAFYVSAAVGLILSPALAFAAPALADLFDVPALGQVLPALAVALLIASLSNVPAGLLQRELRFKELAVRQVLATGLSVVVAIGLAFAGAGVWALVGQTLVRGVVSFVVLWWTSDFRPAWTFSRAAGREMLGFGSKTMLVRIFRHSRDEGESLLIGVLLGTTVLGLWTVALRLVNVIMDLGAAVFGRVAHPVFAKLRDDSPRLGRALGNSMAIGGLVLVPSLVVLAMTSDVVVPAVFGEQWVPATGVAAILAFRAIGYGLGEFHRALFLATGRPGVELAIMAVEITVQIGLIILLADRGLTTVAVALTAWVLLLWPVRAIAVRHLDGIGWRTYTQTWLVLLAAGLAVGAVLVTNQVVDLDGWPFVALTVLLGGVVYVGAAMLVCRPTVQQAVAAVPARLRPARRGKGRDRSRGRQDGGQGAAPEDQQVDP</sequence>
<name>A0A939LWR0_9CELL</name>
<evidence type="ECO:0000256" key="3">
    <source>
        <dbReference type="ARBA" id="ARBA00022475"/>
    </source>
</evidence>
<proteinExistence type="inferred from homology"/>
<dbReference type="Pfam" id="PF13440">
    <property type="entry name" value="Polysacc_synt_3"/>
    <property type="match status" value="1"/>
</dbReference>
<dbReference type="AlphaFoldDB" id="A0A939LWR0"/>
<evidence type="ECO:0000256" key="5">
    <source>
        <dbReference type="ARBA" id="ARBA00022989"/>
    </source>
</evidence>
<keyword evidence="10" id="KW-1185">Reference proteome</keyword>
<evidence type="ECO:0000256" key="8">
    <source>
        <dbReference type="SAM" id="Phobius"/>
    </source>
</evidence>
<feature type="transmembrane region" description="Helical" evidence="8">
    <location>
        <begin position="96"/>
        <end position="119"/>
    </location>
</feature>
<keyword evidence="3" id="KW-1003">Cell membrane</keyword>
<feature type="transmembrane region" description="Helical" evidence="8">
    <location>
        <begin position="458"/>
        <end position="478"/>
    </location>
</feature>
<evidence type="ECO:0000256" key="2">
    <source>
        <dbReference type="ARBA" id="ARBA00007430"/>
    </source>
</evidence>
<gene>
    <name evidence="9" type="ORF">J4G33_12660</name>
</gene>
<feature type="transmembrane region" description="Helical" evidence="8">
    <location>
        <begin position="131"/>
        <end position="149"/>
    </location>
</feature>
<comment type="similarity">
    <text evidence="2">Belongs to the polysaccharide synthase family.</text>
</comment>
<protein>
    <submittedName>
        <fullName evidence="9">Lipopolysaccharide biosynthesis protein</fullName>
    </submittedName>
</protein>
<dbReference type="Proteomes" id="UP000664209">
    <property type="component" value="Unassembled WGS sequence"/>
</dbReference>